<accession>F4CW21</accession>
<dbReference type="HOGENOM" id="CLU_1569405_0_0_11"/>
<dbReference type="RefSeq" id="WP_013676349.1">
    <property type="nucleotide sequence ID" value="NC_015312.1"/>
</dbReference>
<reference evidence="2 3" key="1">
    <citation type="journal article" date="2011" name="J. Bacteriol.">
        <title>Genome sequence of the 1,4-dioxane-degrading Pseudonocardia dioxanivorans strain CB1190.</title>
        <authorList>
            <person name="Sales C.M."/>
            <person name="Mahendra S."/>
            <person name="Grostern A."/>
            <person name="Parales R.E."/>
            <person name="Goodwin L.A."/>
            <person name="Woyke T."/>
            <person name="Nolan M."/>
            <person name="Lapidus A."/>
            <person name="Chertkov O."/>
            <person name="Ovchinnikova G."/>
            <person name="Sczyrba A."/>
            <person name="Alvarez-Cohen L."/>
        </authorList>
    </citation>
    <scope>NUCLEOTIDE SEQUENCE [LARGE SCALE GENOMIC DNA]</scope>
    <source>
        <strain evidence="3">ATCC 55486 / DSM 44775 / JCM 13855 / CB1190</strain>
    </source>
</reference>
<feature type="compositionally biased region" description="Basic and acidic residues" evidence="1">
    <location>
        <begin position="1"/>
        <end position="11"/>
    </location>
</feature>
<dbReference type="KEGG" id="pdx:Psed_4273"/>
<feature type="region of interest" description="Disordered" evidence="1">
    <location>
        <begin position="1"/>
        <end position="53"/>
    </location>
</feature>
<gene>
    <name evidence="2" type="ordered locus">Psed_4273</name>
</gene>
<dbReference type="AlphaFoldDB" id="F4CW21"/>
<evidence type="ECO:0000313" key="3">
    <source>
        <dbReference type="Proteomes" id="UP000007809"/>
    </source>
</evidence>
<proteinExistence type="predicted"/>
<evidence type="ECO:0000313" key="2">
    <source>
        <dbReference type="EMBL" id="AEA26435.1"/>
    </source>
</evidence>
<dbReference type="STRING" id="675635.Psed_4273"/>
<dbReference type="Proteomes" id="UP000007809">
    <property type="component" value="Chromosome"/>
</dbReference>
<protein>
    <recommendedName>
        <fullName evidence="4">Asp23/Gls24 family envelope stress response protein</fullName>
    </recommendedName>
</protein>
<organism evidence="2 3">
    <name type="scientific">Pseudonocardia dioxanivorans (strain ATCC 55486 / DSM 44775 / JCM 13855 / CB1190)</name>
    <dbReference type="NCBI Taxonomy" id="675635"/>
    <lineage>
        <taxon>Bacteria</taxon>
        <taxon>Bacillati</taxon>
        <taxon>Actinomycetota</taxon>
        <taxon>Actinomycetes</taxon>
        <taxon>Pseudonocardiales</taxon>
        <taxon>Pseudonocardiaceae</taxon>
        <taxon>Pseudonocardia</taxon>
    </lineage>
</organism>
<evidence type="ECO:0000256" key="1">
    <source>
        <dbReference type="SAM" id="MobiDB-lite"/>
    </source>
</evidence>
<evidence type="ECO:0008006" key="4">
    <source>
        <dbReference type="Google" id="ProtNLM"/>
    </source>
</evidence>
<keyword evidence="3" id="KW-1185">Reference proteome</keyword>
<dbReference type="EMBL" id="CP002593">
    <property type="protein sequence ID" value="AEA26435.1"/>
    <property type="molecule type" value="Genomic_DNA"/>
</dbReference>
<name>F4CW21_PSEUX</name>
<sequence length="170" mass="17966">MIGPADDRPEHLGPAPSQAGAARRSPADQEGAPADMPARPAGNDPSDGGDSWSRRMIEDVRTAADVATAARSVPGVRRLQPGLRGLVTQVTADAWRRLTSRAFPDFAGVETRRRGDALHVEITIVTDSRYQAASVADEVHRAALQTLSPAGRTEITVKVSEIAIVEPGTA</sequence>